<protein>
    <submittedName>
        <fullName evidence="1">Uncharacterized protein</fullName>
    </submittedName>
</protein>
<gene>
    <name evidence="1" type="ORF">EV702DRAFT_1129524</name>
</gene>
<dbReference type="Proteomes" id="UP000714275">
    <property type="component" value="Unassembled WGS sequence"/>
</dbReference>
<dbReference type="OrthoDB" id="3077805at2759"/>
<comment type="caution">
    <text evidence="1">The sequence shown here is derived from an EMBL/GenBank/DDBJ whole genome shotgun (WGS) entry which is preliminary data.</text>
</comment>
<proteinExistence type="predicted"/>
<sequence length="104" mass="11687">MYALYSVYRHIIVLDQSFRNLTSFIPRSVLLAKQLVCDPLPPLTASSEYNDAFFAGAEEIFSVRPRRRGARALERLIPDAGVRAQIEALFDANPGLVAWCSLCR</sequence>
<accession>A0A9P7CZR6</accession>
<dbReference type="AlphaFoldDB" id="A0A9P7CZR6"/>
<dbReference type="EMBL" id="JABBWD010000047">
    <property type="protein sequence ID" value="KAG1773639.1"/>
    <property type="molecule type" value="Genomic_DNA"/>
</dbReference>
<organism evidence="1 2">
    <name type="scientific">Suillus placidus</name>
    <dbReference type="NCBI Taxonomy" id="48579"/>
    <lineage>
        <taxon>Eukaryota</taxon>
        <taxon>Fungi</taxon>
        <taxon>Dikarya</taxon>
        <taxon>Basidiomycota</taxon>
        <taxon>Agaricomycotina</taxon>
        <taxon>Agaricomycetes</taxon>
        <taxon>Agaricomycetidae</taxon>
        <taxon>Boletales</taxon>
        <taxon>Suillineae</taxon>
        <taxon>Suillaceae</taxon>
        <taxon>Suillus</taxon>
    </lineage>
</organism>
<keyword evidence="2" id="KW-1185">Reference proteome</keyword>
<name>A0A9P7CZR6_9AGAM</name>
<evidence type="ECO:0000313" key="1">
    <source>
        <dbReference type="EMBL" id="KAG1773639.1"/>
    </source>
</evidence>
<evidence type="ECO:0000313" key="2">
    <source>
        <dbReference type="Proteomes" id="UP000714275"/>
    </source>
</evidence>
<reference evidence="1" key="1">
    <citation type="journal article" date="2020" name="New Phytol.">
        <title>Comparative genomics reveals dynamic genome evolution in host specialist ectomycorrhizal fungi.</title>
        <authorList>
            <person name="Lofgren L.A."/>
            <person name="Nguyen N.H."/>
            <person name="Vilgalys R."/>
            <person name="Ruytinx J."/>
            <person name="Liao H.L."/>
            <person name="Branco S."/>
            <person name="Kuo A."/>
            <person name="LaButti K."/>
            <person name="Lipzen A."/>
            <person name="Andreopoulos W."/>
            <person name="Pangilinan J."/>
            <person name="Riley R."/>
            <person name="Hundley H."/>
            <person name="Na H."/>
            <person name="Barry K."/>
            <person name="Grigoriev I.V."/>
            <person name="Stajich J.E."/>
            <person name="Kennedy P.G."/>
        </authorList>
    </citation>
    <scope>NUCLEOTIDE SEQUENCE</scope>
    <source>
        <strain evidence="1">DOB743</strain>
    </source>
</reference>